<gene>
    <name evidence="3" type="ORF">NLI96_g6526</name>
</gene>
<feature type="transmembrane region" description="Helical" evidence="2">
    <location>
        <begin position="80"/>
        <end position="100"/>
    </location>
</feature>
<keyword evidence="4" id="KW-1185">Reference proteome</keyword>
<keyword evidence="2" id="KW-1133">Transmembrane helix</keyword>
<dbReference type="EMBL" id="JANAWD010000240">
    <property type="protein sequence ID" value="KAJ3483122.1"/>
    <property type="molecule type" value="Genomic_DNA"/>
</dbReference>
<evidence type="ECO:0000256" key="1">
    <source>
        <dbReference type="SAM" id="MobiDB-lite"/>
    </source>
</evidence>
<evidence type="ECO:0000313" key="3">
    <source>
        <dbReference type="EMBL" id="KAJ3483122.1"/>
    </source>
</evidence>
<name>A0AAD5YHZ6_9APHY</name>
<keyword evidence="2" id="KW-0472">Membrane</keyword>
<dbReference type="Proteomes" id="UP001212997">
    <property type="component" value="Unassembled WGS sequence"/>
</dbReference>
<evidence type="ECO:0000256" key="2">
    <source>
        <dbReference type="SAM" id="Phobius"/>
    </source>
</evidence>
<evidence type="ECO:0008006" key="5">
    <source>
        <dbReference type="Google" id="ProtNLM"/>
    </source>
</evidence>
<reference evidence="3" key="1">
    <citation type="submission" date="2022-07" db="EMBL/GenBank/DDBJ databases">
        <title>Genome Sequence of Physisporinus lineatus.</title>
        <authorList>
            <person name="Buettner E."/>
        </authorList>
    </citation>
    <scope>NUCLEOTIDE SEQUENCE</scope>
    <source>
        <strain evidence="3">VT162</strain>
    </source>
</reference>
<sequence length="225" mass="23565">MSGFGICYTVFRSPKQCLLTPSSASEAPVSAATPSASTGPSASKATRTATATVTDQASESAAAVGAAANNSPSKVTKTTLIVLVSVAASIGGIFVIWTIIRKWKFKPSSDFEDRMQPIDWQPTTADDNVPGLHRSATGLSHGSSGHGDSPRGYGSDHGHNNTLQPLPEHDFTAGPATLAPVGGYADLARGPSPGPQMTQRPYEYESYGVPLHHQNAYDYNSGARY</sequence>
<feature type="region of interest" description="Disordered" evidence="1">
    <location>
        <begin position="182"/>
        <end position="201"/>
    </location>
</feature>
<evidence type="ECO:0000313" key="4">
    <source>
        <dbReference type="Proteomes" id="UP001212997"/>
    </source>
</evidence>
<feature type="region of interest" description="Disordered" evidence="1">
    <location>
        <begin position="119"/>
        <end position="175"/>
    </location>
</feature>
<keyword evidence="2" id="KW-0812">Transmembrane</keyword>
<organism evidence="3 4">
    <name type="scientific">Meripilus lineatus</name>
    <dbReference type="NCBI Taxonomy" id="2056292"/>
    <lineage>
        <taxon>Eukaryota</taxon>
        <taxon>Fungi</taxon>
        <taxon>Dikarya</taxon>
        <taxon>Basidiomycota</taxon>
        <taxon>Agaricomycotina</taxon>
        <taxon>Agaricomycetes</taxon>
        <taxon>Polyporales</taxon>
        <taxon>Meripilaceae</taxon>
        <taxon>Meripilus</taxon>
    </lineage>
</organism>
<comment type="caution">
    <text evidence="3">The sequence shown here is derived from an EMBL/GenBank/DDBJ whole genome shotgun (WGS) entry which is preliminary data.</text>
</comment>
<accession>A0AAD5YHZ6</accession>
<protein>
    <recommendedName>
        <fullName evidence="5">Transmembrane protein</fullName>
    </recommendedName>
</protein>
<dbReference type="AlphaFoldDB" id="A0AAD5YHZ6"/>
<proteinExistence type="predicted"/>
<feature type="compositionally biased region" description="Low complexity" evidence="1">
    <location>
        <begin position="135"/>
        <end position="152"/>
    </location>
</feature>